<evidence type="ECO:0000256" key="2">
    <source>
        <dbReference type="SAM" id="SignalP"/>
    </source>
</evidence>
<dbReference type="Proteomes" id="UP000030682">
    <property type="component" value="Unassembled WGS sequence"/>
</dbReference>
<evidence type="ECO:0000256" key="1">
    <source>
        <dbReference type="SAM" id="MobiDB-lite"/>
    </source>
</evidence>
<accession>W8YM49</accession>
<dbReference type="HOGENOM" id="CLU_815503_0_0_9"/>
<organism evidence="3">
    <name type="scientific">Bacillus thuringiensis DB27</name>
    <dbReference type="NCBI Taxonomy" id="1431339"/>
    <lineage>
        <taxon>Bacteria</taxon>
        <taxon>Bacillati</taxon>
        <taxon>Bacillota</taxon>
        <taxon>Bacilli</taxon>
        <taxon>Bacillales</taxon>
        <taxon>Bacillaceae</taxon>
        <taxon>Bacillus</taxon>
        <taxon>Bacillus cereus group</taxon>
    </lineage>
</organism>
<proteinExistence type="predicted"/>
<dbReference type="AlphaFoldDB" id="W8YM49"/>
<reference evidence="3" key="1">
    <citation type="submission" date="2014-01" db="EMBL/GenBank/DDBJ databases">
        <title>Draft genome sequence of highly nematicidal Bacillus thuringiensis DB27.</title>
        <authorList>
            <person name="Iatsenko I."/>
            <person name="Pickard D."/>
            <person name="Corton C."/>
            <person name="Dougan G."/>
            <person name="Sommer R.J."/>
        </authorList>
    </citation>
    <scope>NUCLEOTIDE SEQUENCE [LARGE SCALE GENOMIC DNA]</scope>
    <source>
        <strain evidence="3">DB27</strain>
    </source>
</reference>
<feature type="signal peptide" evidence="2">
    <location>
        <begin position="1"/>
        <end position="29"/>
    </location>
</feature>
<evidence type="ECO:0000313" key="3">
    <source>
        <dbReference type="EMBL" id="CDN39471.1"/>
    </source>
</evidence>
<feature type="compositionally biased region" description="Polar residues" evidence="1">
    <location>
        <begin position="75"/>
        <end position="91"/>
    </location>
</feature>
<gene>
    <name evidence="3" type="ORF">BTDB27_p000134</name>
</gene>
<protein>
    <submittedName>
        <fullName evidence="3">Uncharacterized protein</fullName>
    </submittedName>
</protein>
<reference evidence="3" key="2">
    <citation type="submission" date="2014-01" db="EMBL/GenBank/DDBJ databases">
        <authorList>
            <person name="Aslett M."/>
        </authorList>
    </citation>
    <scope>NUCLEOTIDE SEQUENCE [LARGE SCALE GENOMIC DNA]</scope>
    <source>
        <strain evidence="3">DB27</strain>
    </source>
</reference>
<feature type="region of interest" description="Disordered" evidence="1">
    <location>
        <begin position="73"/>
        <end position="92"/>
    </location>
</feature>
<sequence length="340" mass="36791">MKVYKKLATLAPITVLSTSIFCSPNMTFAEENGQTTGKAGTTQQNVGKQDSVFLGYLIKNGVKTPVYKGGPVTNKAAQSSETPWPELSSNPADPVPNKGVSHIENGKIGSIFYFSIAPFNISFNDNNKNTYVEKDSDNKTIHVGTYNPKTLERTEYWRVDTSSIVTGNNFSDILKKSLIETGKKLLSCFDGTTVTRETYYDKLYSLVQEKNGSVGFSQVVTSGWSTADAFGGAMTLGCKMTFKEGGGILPAEAAQEFSAQLSATYNHTITISKQRTDTVTLGLPKADDSYKYNNYVAAIYQLKSRYTPVLGPALQEAINSGGKLDGATLDGSVAKFLKVS</sequence>
<dbReference type="RefSeq" id="WP_050595402.1">
    <property type="nucleotide sequence ID" value="NZ_HG810024.1"/>
</dbReference>
<keyword evidence="2" id="KW-0732">Signal</keyword>
<dbReference type="EMBL" id="HG810024">
    <property type="protein sequence ID" value="CDN39471.1"/>
    <property type="molecule type" value="Genomic_DNA"/>
</dbReference>
<feature type="chain" id="PRO_5004915607" evidence="2">
    <location>
        <begin position="30"/>
        <end position="340"/>
    </location>
</feature>
<name>W8YM49_BACTU</name>